<protein>
    <submittedName>
        <fullName evidence="1">Uncharacterized protein</fullName>
    </submittedName>
</protein>
<sequence>MTSNYNSYEEQIDPSFDRKLNYPVDNSSLPNINVGNNLPSVSNISNNLNTTTGLSNSSLSNSNLNNNMNSNLPNVGSNLSGNPGISIPNLPLNNQQLPTNQLDDDDKHRRPVSTTKRAAQNRSAQKAFRQRREKYIKDLETQAAEVPNLKQTIEDLRSENLRLRDYTIALQSKLIEMGSDGFNNDNASSYNKITERQ</sequence>
<gene>
    <name evidence="1" type="ORF">CLIB1444_06S02322</name>
</gene>
<name>A0ACA9Y9S9_9ASCO</name>
<organism evidence="1 2">
    <name type="scientific">[Candida] jaroonii</name>
    <dbReference type="NCBI Taxonomy" id="467808"/>
    <lineage>
        <taxon>Eukaryota</taxon>
        <taxon>Fungi</taxon>
        <taxon>Dikarya</taxon>
        <taxon>Ascomycota</taxon>
        <taxon>Saccharomycotina</taxon>
        <taxon>Pichiomycetes</taxon>
        <taxon>Debaryomycetaceae</taxon>
        <taxon>Yamadazyma</taxon>
    </lineage>
</organism>
<proteinExistence type="predicted"/>
<keyword evidence="2" id="KW-1185">Reference proteome</keyword>
<reference evidence="1" key="1">
    <citation type="submission" date="2022-06" db="EMBL/GenBank/DDBJ databases">
        <authorList>
            <person name="Legras J.-L."/>
            <person name="Devillers H."/>
            <person name="Grondin C."/>
        </authorList>
    </citation>
    <scope>NUCLEOTIDE SEQUENCE</scope>
    <source>
        <strain evidence="1">CLIB 1444</strain>
    </source>
</reference>
<dbReference type="EMBL" id="CALSDN010000006">
    <property type="protein sequence ID" value="CAH6721445.1"/>
    <property type="molecule type" value="Genomic_DNA"/>
</dbReference>
<dbReference type="Proteomes" id="UP001152531">
    <property type="component" value="Unassembled WGS sequence"/>
</dbReference>
<evidence type="ECO:0000313" key="2">
    <source>
        <dbReference type="Proteomes" id="UP001152531"/>
    </source>
</evidence>
<comment type="caution">
    <text evidence="1">The sequence shown here is derived from an EMBL/GenBank/DDBJ whole genome shotgun (WGS) entry which is preliminary data.</text>
</comment>
<accession>A0ACA9Y9S9</accession>
<evidence type="ECO:0000313" key="1">
    <source>
        <dbReference type="EMBL" id="CAH6721445.1"/>
    </source>
</evidence>